<protein>
    <submittedName>
        <fullName evidence="4">Amidohydrolase family protein</fullName>
    </submittedName>
</protein>
<reference evidence="4 5" key="1">
    <citation type="submission" date="2021-01" db="EMBL/GenBank/DDBJ databases">
        <title>Roseomonas sp. nov, a bacterium isolated from an oil production mixture in Yumen Oilfield.</title>
        <authorList>
            <person name="Wu D."/>
        </authorList>
    </citation>
    <scope>NUCLEOTIDE SEQUENCE [LARGE SCALE GENOMIC DNA]</scope>
    <source>
        <strain evidence="4 5">ROY-5-3</strain>
    </source>
</reference>
<evidence type="ECO:0000256" key="2">
    <source>
        <dbReference type="ARBA" id="ARBA00022801"/>
    </source>
</evidence>
<organism evidence="4 5">
    <name type="scientific">Falsiroseomonas oleicola</name>
    <dbReference type="NCBI Taxonomy" id="2801474"/>
    <lineage>
        <taxon>Bacteria</taxon>
        <taxon>Pseudomonadati</taxon>
        <taxon>Pseudomonadota</taxon>
        <taxon>Alphaproteobacteria</taxon>
        <taxon>Acetobacterales</taxon>
        <taxon>Roseomonadaceae</taxon>
        <taxon>Falsiroseomonas</taxon>
    </lineage>
</organism>
<dbReference type="PANTHER" id="PTHR43794">
    <property type="entry name" value="AMINOHYDROLASE SSNA-RELATED"/>
    <property type="match status" value="1"/>
</dbReference>
<proteinExistence type="inferred from homology"/>
<comment type="similarity">
    <text evidence="1">Belongs to the metallo-dependent hydrolases superfamily. ATZ/TRZ family.</text>
</comment>
<evidence type="ECO:0000256" key="1">
    <source>
        <dbReference type="ARBA" id="ARBA00006745"/>
    </source>
</evidence>
<keyword evidence="2" id="KW-0378">Hydrolase</keyword>
<gene>
    <name evidence="4" type="ORF">JJQ90_21260</name>
</gene>
<dbReference type="RefSeq" id="WP_216878284.1">
    <property type="nucleotide sequence ID" value="NZ_JAERQM010000007.1"/>
</dbReference>
<accession>A0ABS6HF06</accession>
<dbReference type="InterPro" id="IPR050287">
    <property type="entry name" value="MTA/SAH_deaminase"/>
</dbReference>
<comment type="caution">
    <text evidence="4">The sequence shown here is derived from an EMBL/GenBank/DDBJ whole genome shotgun (WGS) entry which is preliminary data.</text>
</comment>
<dbReference type="Proteomes" id="UP000689967">
    <property type="component" value="Unassembled WGS sequence"/>
</dbReference>
<dbReference type="InterPro" id="IPR006680">
    <property type="entry name" value="Amidohydro-rel"/>
</dbReference>
<dbReference type="PANTHER" id="PTHR43794:SF11">
    <property type="entry name" value="AMIDOHYDROLASE-RELATED DOMAIN-CONTAINING PROTEIN"/>
    <property type="match status" value="1"/>
</dbReference>
<name>A0ABS6HF06_9PROT</name>
<evidence type="ECO:0000313" key="5">
    <source>
        <dbReference type="Proteomes" id="UP000689967"/>
    </source>
</evidence>
<evidence type="ECO:0000313" key="4">
    <source>
        <dbReference type="EMBL" id="MBU8546263.1"/>
    </source>
</evidence>
<keyword evidence="5" id="KW-1185">Reference proteome</keyword>
<sequence length="462" mass="48967">MTLVIDPGWVWDADNGLRMGHSVIIQDGVVADVVAGSPTLEAERIVAPDSLLMPGLINLHNHALSAPLFRGLADDLAPGDLPGHIVYSLLMPLGDVAAQVMTAEDIGDAAEMALLEGLRSGTTALLDVFRVAQWPFIERARRLGLRSWSCPYLFSAPVGMTPDGKPTYSPTSDTGFDAILKLYDRYDEGPRGVTRVGFGPHGPDSCTPELLRAIDAAARERNTIVSIHAAQNLIEIEKVQAAHGKGSIEHIREMGLLRPGVVLAHGMFATDAEMAMIAESGAALASCPLAFARSGRFVPLARVEASGLRLGIGTDGVTLDMLHELRTASVFAKAQSGTPYGLAAPRILRAATRDAALALGREDLGLVAKGARADLVMFDLGSSRYQPVWDPLKSLITNGSAADLTLAMVEGRVLLRDGKVLTADAAAVTRRGRAAIERVWREAARRGAIPASIAARAAIALH</sequence>
<evidence type="ECO:0000259" key="3">
    <source>
        <dbReference type="Pfam" id="PF01979"/>
    </source>
</evidence>
<dbReference type="Pfam" id="PF01979">
    <property type="entry name" value="Amidohydro_1"/>
    <property type="match status" value="1"/>
</dbReference>
<dbReference type="EMBL" id="JAERQM010000007">
    <property type="protein sequence ID" value="MBU8546263.1"/>
    <property type="molecule type" value="Genomic_DNA"/>
</dbReference>
<feature type="domain" description="Amidohydrolase-related" evidence="3">
    <location>
        <begin position="52"/>
        <end position="413"/>
    </location>
</feature>